<dbReference type="InterPro" id="IPR036428">
    <property type="entry name" value="PCD_sf"/>
</dbReference>
<dbReference type="InterPro" id="IPR001533">
    <property type="entry name" value="Pterin_deHydtase"/>
</dbReference>
<dbReference type="Pfam" id="PF01329">
    <property type="entry name" value="Pterin_4a"/>
    <property type="match status" value="1"/>
</dbReference>
<comment type="catalytic activity">
    <reaction evidence="1">
        <text>(4aS,6R)-4a-hydroxy-L-erythro-5,6,7,8-tetrahydrobiopterin = (6R)-L-erythro-6,7-dihydrobiopterin + H2O</text>
        <dbReference type="Rhea" id="RHEA:11920"/>
        <dbReference type="ChEBI" id="CHEBI:15377"/>
        <dbReference type="ChEBI" id="CHEBI:15642"/>
        <dbReference type="ChEBI" id="CHEBI:43120"/>
        <dbReference type="EC" id="4.2.1.96"/>
    </reaction>
</comment>
<sequence>MDFQVYPKEYNNKINTTRKYVQFGSAHSHIEVNLPEPKRPLFSADVSMIRTLQARLAILSNASFLQVSLASLSQSFSRNHGSSNIRVAGAGVVCSQVAVSANTNTHNGIKTLCSAEDLSTKKCVPCNAKDLRPMSEEAANQLMWQVTGWDLLNDGGTLKLHRSWKVKTFSKGLEFFQEVANVAEAEGHHPDLHLVGWNNVIIDIWTHSVGGLTENDFILAAKINGLDVQHLLSKKTAKSAQSSA</sequence>
<evidence type="ECO:0000313" key="6">
    <source>
        <dbReference type="Proteomes" id="UP000790787"/>
    </source>
</evidence>
<accession>A0A1S4CKX6</accession>
<dbReference type="PaxDb" id="4097-A0A1S4CKX6"/>
<dbReference type="GO" id="GO:0006729">
    <property type="term" value="P:tetrahydrobiopterin biosynthetic process"/>
    <property type="evidence" value="ECO:0007669"/>
    <property type="project" value="InterPro"/>
</dbReference>
<dbReference type="SUPFAM" id="SSF55248">
    <property type="entry name" value="PCD-like"/>
    <property type="match status" value="1"/>
</dbReference>
<proteinExistence type="inferred from homology"/>
<dbReference type="PANTHER" id="PTHR12599">
    <property type="entry name" value="PTERIN-4-ALPHA-CARBINOLAMINE DEHYDRATASE"/>
    <property type="match status" value="1"/>
</dbReference>
<dbReference type="Proteomes" id="UP000790787">
    <property type="component" value="Chromosome 17"/>
</dbReference>
<gene>
    <name evidence="7" type="primary">LOC107819996</name>
</gene>
<name>A0A1S4CKX6_TOBAC</name>
<dbReference type="GO" id="GO:0008124">
    <property type="term" value="F:4-alpha-hydroxytetrahydrobiopterin dehydratase activity"/>
    <property type="evidence" value="ECO:0000318"/>
    <property type="project" value="GO_Central"/>
</dbReference>
<keyword evidence="6" id="KW-1185">Reference proteome</keyword>
<dbReference type="KEGG" id="nta:107819996"/>
<dbReference type="RefSeq" id="XP_016501686.1">
    <property type="nucleotide sequence ID" value="XM_016646200.1"/>
</dbReference>
<evidence type="ECO:0000313" key="7">
    <source>
        <dbReference type="RefSeq" id="XP_016501686.1"/>
    </source>
</evidence>
<dbReference type="CDD" id="cd00913">
    <property type="entry name" value="PCD_DCoH_subfamily_a"/>
    <property type="match status" value="1"/>
</dbReference>
<evidence type="ECO:0000256" key="4">
    <source>
        <dbReference type="ARBA" id="ARBA00023239"/>
    </source>
</evidence>
<evidence type="ECO:0000256" key="1">
    <source>
        <dbReference type="ARBA" id="ARBA00001554"/>
    </source>
</evidence>
<protein>
    <recommendedName>
        <fullName evidence="3">4a-hydroxytetrahydrobiopterin dehydratase</fullName>
        <ecNumber evidence="3">4.2.1.96</ecNumber>
    </recommendedName>
    <alternativeName>
        <fullName evidence="5">4-alpha-hydroxy-tetrahydropterin dehydratase</fullName>
    </alternativeName>
</protein>
<dbReference type="GO" id="GO:0005739">
    <property type="term" value="C:mitochondrion"/>
    <property type="evidence" value="ECO:0000318"/>
    <property type="project" value="GO_Central"/>
</dbReference>
<dbReference type="Gene3D" id="3.30.1360.20">
    <property type="entry name" value="Transcriptional coactivator/pterin dehydratase"/>
    <property type="match status" value="1"/>
</dbReference>
<dbReference type="PANTHER" id="PTHR12599:SF0">
    <property type="entry name" value="PTERIN-4-ALPHA-CARBINOLAMINE DEHYDRATASE"/>
    <property type="match status" value="1"/>
</dbReference>
<dbReference type="EC" id="4.2.1.96" evidence="3"/>
<evidence type="ECO:0000256" key="5">
    <source>
        <dbReference type="ARBA" id="ARBA00030497"/>
    </source>
</evidence>
<reference evidence="7" key="2">
    <citation type="submission" date="2025-08" db="UniProtKB">
        <authorList>
            <consortium name="RefSeq"/>
        </authorList>
    </citation>
    <scope>IDENTIFICATION</scope>
</reference>
<evidence type="ECO:0000256" key="2">
    <source>
        <dbReference type="ARBA" id="ARBA00006472"/>
    </source>
</evidence>
<dbReference type="AlphaFoldDB" id="A0A1S4CKX6"/>
<evidence type="ECO:0000256" key="3">
    <source>
        <dbReference type="ARBA" id="ARBA00013252"/>
    </source>
</evidence>
<dbReference type="STRING" id="4097.A0A1S4CKX6"/>
<reference evidence="6" key="1">
    <citation type="journal article" date="2014" name="Nat. Commun.">
        <title>The tobacco genome sequence and its comparison with those of tomato and potato.</title>
        <authorList>
            <person name="Sierro N."/>
            <person name="Battey J.N."/>
            <person name="Ouadi S."/>
            <person name="Bakaher N."/>
            <person name="Bovet L."/>
            <person name="Willig A."/>
            <person name="Goepfert S."/>
            <person name="Peitsch M.C."/>
            <person name="Ivanov N.V."/>
        </authorList>
    </citation>
    <scope>NUCLEOTIDE SEQUENCE [LARGE SCALE GENOMIC DNA]</scope>
</reference>
<dbReference type="SMR" id="A0A1S4CKX6"/>
<keyword evidence="4" id="KW-0456">Lyase</keyword>
<dbReference type="OrthoDB" id="277398at2759"/>
<organism evidence="6 7">
    <name type="scientific">Nicotiana tabacum</name>
    <name type="common">Common tobacco</name>
    <dbReference type="NCBI Taxonomy" id="4097"/>
    <lineage>
        <taxon>Eukaryota</taxon>
        <taxon>Viridiplantae</taxon>
        <taxon>Streptophyta</taxon>
        <taxon>Embryophyta</taxon>
        <taxon>Tracheophyta</taxon>
        <taxon>Spermatophyta</taxon>
        <taxon>Magnoliopsida</taxon>
        <taxon>eudicotyledons</taxon>
        <taxon>Gunneridae</taxon>
        <taxon>Pentapetalae</taxon>
        <taxon>asterids</taxon>
        <taxon>lamiids</taxon>
        <taxon>Solanales</taxon>
        <taxon>Solanaceae</taxon>
        <taxon>Nicotianoideae</taxon>
        <taxon>Nicotianeae</taxon>
        <taxon>Nicotiana</taxon>
    </lineage>
</organism>
<dbReference type="GeneID" id="107819996"/>
<comment type="similarity">
    <text evidence="2">Belongs to the pterin-4-alpha-carbinolamine dehydratase family.</text>
</comment>